<dbReference type="eggNOG" id="ENOG502SCHT">
    <property type="taxonomic scope" value="Eukaryota"/>
</dbReference>
<protein>
    <submittedName>
        <fullName evidence="2">Uncharacterized protein</fullName>
    </submittedName>
</protein>
<accession>A3LNZ2</accession>
<dbReference type="InterPro" id="IPR009072">
    <property type="entry name" value="Histone-fold"/>
</dbReference>
<organism evidence="2 3">
    <name type="scientific">Scheffersomyces stipitis (strain ATCC 58785 / CBS 6054 / NBRC 10063 / NRRL Y-11545)</name>
    <name type="common">Yeast</name>
    <name type="synonym">Pichia stipitis</name>
    <dbReference type="NCBI Taxonomy" id="322104"/>
    <lineage>
        <taxon>Eukaryota</taxon>
        <taxon>Fungi</taxon>
        <taxon>Dikarya</taxon>
        <taxon>Ascomycota</taxon>
        <taxon>Saccharomycotina</taxon>
        <taxon>Pichiomycetes</taxon>
        <taxon>Debaryomycetaceae</taxon>
        <taxon>Scheffersomyces</taxon>
    </lineage>
</organism>
<proteinExistence type="predicted"/>
<feature type="region of interest" description="Disordered" evidence="1">
    <location>
        <begin position="286"/>
        <end position="355"/>
    </location>
</feature>
<dbReference type="KEGG" id="pic:PICST_29762"/>
<sequence length="691" mass="78500">MADASDSTSDSSPASSFSLSEIFPETRYEPQKIEPSIALESESESGSSDQERSLGSLHSDGRVYRDETEFQEELHRLKTKSSQKFRTKWEEILAKYSSIDDEKESDEIDLATGKIVVDNGHLRSLHDGNGRMGNVNIDGNIWAMSYDIDKDFSRMRKREVTKKERKRELKLRLKQQNLFHIHSNSDYNYDNGSNRLKRAPLEDNLLQLNPSPTKKSKSKPVIGSRSSSPVRSEYDSPTKKRIPSHSIHLDSSSPKPEAIKRGSYFELSPTRQDARKLVSSSRTASVETELSFVQSDDDLESETSQTSQVESSENDLLMNEFDTDPNQHKLSYNCKTRSDSQQDKEESSDSDSFDDEYSIISEPYFLKQRGEQGTIYECAFFGCSYCTGNKLLYQSHLLLKHSLELYSLGYPVESREENNSGLTISTDERDKVLKHFPITYAIPPLPSSSNGQVFDCSRLDCGRKCQRFFLTEEDLSEHENAETSQCSWRTQVLLCPLLGCGYITEGGYLEWRAHFIKQGHHIEPETGFKFTEHRNDAEAKASNHIKREHYDTNSLDKGLIFSDDINVLFSDNDDFDSPADDENTDVEEDGIEETGDEETGDEETGDEEASDEEASDKEVGNDETGNEETDDDKIKELNHVHNETLYSLPVKQTRQVTITQTPKFDHSLEVSDLAPEVSFEGYESIEELFSN</sequence>
<dbReference type="AlphaFoldDB" id="A3LNZ2"/>
<dbReference type="OrthoDB" id="2420608at2759"/>
<feature type="compositionally biased region" description="Acidic residues" evidence="1">
    <location>
        <begin position="572"/>
        <end position="615"/>
    </location>
</feature>
<dbReference type="GO" id="GO:0042393">
    <property type="term" value="F:histone binding"/>
    <property type="evidence" value="ECO:0007669"/>
    <property type="project" value="InterPro"/>
</dbReference>
<keyword evidence="3" id="KW-1185">Reference proteome</keyword>
<reference evidence="2 3" key="1">
    <citation type="journal article" date="2007" name="Nat. Biotechnol.">
        <title>Genome sequence of the lignocellulose-bioconverting and xylose-fermenting yeast Pichia stipitis.</title>
        <authorList>
            <person name="Jeffries T.W."/>
            <person name="Grigoriev I.V."/>
            <person name="Grimwood J."/>
            <person name="Laplaza J.M."/>
            <person name="Aerts A."/>
            <person name="Salamov A."/>
            <person name="Schmutz J."/>
            <person name="Lindquist E."/>
            <person name="Dehal P."/>
            <person name="Shapiro H."/>
            <person name="Jin Y.S."/>
            <person name="Passoth V."/>
            <person name="Richardson P.M."/>
        </authorList>
    </citation>
    <scope>NUCLEOTIDE SEQUENCE [LARGE SCALE GENOMIC DNA]</scope>
    <source>
        <strain evidence="3">ATCC 58785 / CBS 6054 / NBRC 10063 / NRRL Y-11545</strain>
    </source>
</reference>
<dbReference type="Proteomes" id="UP000002258">
    <property type="component" value="Chromosome 2"/>
</dbReference>
<feature type="compositionally biased region" description="Low complexity" evidence="1">
    <location>
        <begin position="36"/>
        <end position="48"/>
    </location>
</feature>
<dbReference type="Pfam" id="PF10384">
    <property type="entry name" value="Scm3"/>
    <property type="match status" value="1"/>
</dbReference>
<feature type="compositionally biased region" description="Low complexity" evidence="1">
    <location>
        <begin position="302"/>
        <end position="311"/>
    </location>
</feature>
<dbReference type="RefSeq" id="XP_001382983.2">
    <property type="nucleotide sequence ID" value="XM_001382946.1"/>
</dbReference>
<feature type="compositionally biased region" description="Basic and acidic residues" evidence="1">
    <location>
        <begin position="336"/>
        <end position="347"/>
    </location>
</feature>
<dbReference type="GO" id="GO:0046982">
    <property type="term" value="F:protein heterodimerization activity"/>
    <property type="evidence" value="ECO:0007669"/>
    <property type="project" value="InterPro"/>
</dbReference>
<dbReference type="InterPro" id="IPR018465">
    <property type="entry name" value="Scm3/HJURP"/>
</dbReference>
<dbReference type="Gene3D" id="1.10.20.10">
    <property type="entry name" value="Histone, subunit A"/>
    <property type="match status" value="1"/>
</dbReference>
<dbReference type="InParanoid" id="A3LNZ2"/>
<feature type="region of interest" description="Disordered" evidence="1">
    <location>
        <begin position="572"/>
        <end position="640"/>
    </location>
</feature>
<evidence type="ECO:0000256" key="1">
    <source>
        <dbReference type="SAM" id="MobiDB-lite"/>
    </source>
</evidence>
<dbReference type="STRING" id="322104.A3LNZ2"/>
<feature type="region of interest" description="Disordered" evidence="1">
    <location>
        <begin position="203"/>
        <end position="258"/>
    </location>
</feature>
<dbReference type="GO" id="GO:0005634">
    <property type="term" value="C:nucleus"/>
    <property type="evidence" value="ECO:0007669"/>
    <property type="project" value="InterPro"/>
</dbReference>
<name>A3LNZ2_PICST</name>
<feature type="compositionally biased region" description="Low complexity" evidence="1">
    <location>
        <begin position="1"/>
        <end position="20"/>
    </location>
</feature>
<dbReference type="HOGENOM" id="CLU_402301_0_0_1"/>
<dbReference type="OMA" id="CHYCTGN"/>
<feature type="region of interest" description="Disordered" evidence="1">
    <location>
        <begin position="1"/>
        <end position="63"/>
    </location>
</feature>
<evidence type="ECO:0000313" key="3">
    <source>
        <dbReference type="Proteomes" id="UP000002258"/>
    </source>
</evidence>
<dbReference type="GeneID" id="4837494"/>
<evidence type="ECO:0000313" key="2">
    <source>
        <dbReference type="EMBL" id="ABN64954.2"/>
    </source>
</evidence>
<dbReference type="EMBL" id="CP000496">
    <property type="protein sequence ID" value="ABN64954.2"/>
    <property type="molecule type" value="Genomic_DNA"/>
</dbReference>
<gene>
    <name evidence="2" type="ORF">PICST_29762</name>
</gene>